<dbReference type="Pfam" id="PF09704">
    <property type="entry name" value="Cas_Cas5d"/>
    <property type="match status" value="1"/>
</dbReference>
<dbReference type="NCBIfam" id="TIGR02593">
    <property type="entry name" value="CRISPR_cas5"/>
    <property type="match status" value="1"/>
</dbReference>
<dbReference type="CDD" id="cd09645">
    <property type="entry name" value="Cas5_I-E"/>
    <property type="match status" value="1"/>
</dbReference>
<keyword evidence="1" id="KW-0051">Antiviral defense</keyword>
<accession>A0A0H3I3Y3</accession>
<dbReference type="GO" id="GO:0043571">
    <property type="term" value="P:maintenance of CRISPR repeat elements"/>
    <property type="evidence" value="ECO:0007669"/>
    <property type="project" value="InterPro"/>
</dbReference>
<dbReference type="NCBIfam" id="TIGR01868">
    <property type="entry name" value="casD_Cas5e"/>
    <property type="match status" value="1"/>
</dbReference>
<evidence type="ECO:0000313" key="5">
    <source>
        <dbReference type="Proteomes" id="UP001194579"/>
    </source>
</evidence>
<dbReference type="Proteomes" id="UP000008044">
    <property type="component" value="Chromosome"/>
</dbReference>
<dbReference type="PATRIC" id="fig|1166016.3.peg.411"/>
<dbReference type="AlphaFoldDB" id="A0A0H3I3Y3"/>
<dbReference type="HOGENOM" id="CLU_084726_0_0_6"/>
<dbReference type="GO" id="GO:0003723">
    <property type="term" value="F:RNA binding"/>
    <property type="evidence" value="ECO:0007669"/>
    <property type="project" value="InterPro"/>
</dbReference>
<dbReference type="InterPro" id="IPR013422">
    <property type="entry name" value="CRISPR-assoc_prot_Cas5_N"/>
</dbReference>
<reference evidence="2" key="2">
    <citation type="submission" date="2012-03" db="EMBL/GenBank/DDBJ databases">
        <authorList>
            <person name="Koskinen P."/>
            <person name="Laine P."/>
            <person name="Niemi O."/>
            <person name="Nykyri J."/>
            <person name="Harjunpaa H."/>
            <person name="Auvinen P."/>
            <person name="Paulin L."/>
            <person name="Pirhonen M."/>
            <person name="Palva T."/>
            <person name="Holm L."/>
        </authorList>
    </citation>
    <scope>NUCLEOTIDE SEQUENCE</scope>
    <source>
        <strain evidence="2">SCC3193</strain>
    </source>
</reference>
<gene>
    <name evidence="3" type="primary">cas5e</name>
    <name evidence="2" type="ordered locus">W5S_0413</name>
    <name evidence="3" type="ORF">F6Q06_15055</name>
</gene>
<dbReference type="KEGG" id="pec:W5S_0413"/>
<dbReference type="InterPro" id="IPR021124">
    <property type="entry name" value="CRISPR-assoc_prot_Cas5"/>
</dbReference>
<protein>
    <submittedName>
        <fullName evidence="2 3">CRISPR-associated protein Cas5</fullName>
    </submittedName>
</protein>
<dbReference type="EMBL" id="WABS01000030">
    <property type="protein sequence ID" value="MBI0555791.1"/>
    <property type="molecule type" value="Genomic_DNA"/>
</dbReference>
<dbReference type="STRING" id="1905730.W5S_0413"/>
<keyword evidence="5" id="KW-1185">Reference proteome</keyword>
<sequence>MDNYLVFQIYAPLVSWGEAAVGEVRHTSTVPSRSALLGLLAAALGIRRDDRAALAEFNQHYSVAVRPLSDRETWLNDYHTVQMPKENRKVPRYTRRDELRPEAGQSLETMLTSREYRCDAYYHIAISVTPDAPYSLSALRDALLSPVFALYFGRKSCPPALPLAPHLFSGSLAEVWQQARQTPALNDLALQLIGRAEGLCYWEQESDTGLTPQYRVVRNDQPADRRRWQFTSRVQYVGSEKGEE</sequence>
<reference evidence="3" key="4">
    <citation type="submission" date="2024-05" db="EMBL/GenBank/DDBJ databases">
        <title>Identification of Pectobacterium versatile causing blackleg of potato from New York State with a whole genome sequencing approach.</title>
        <authorList>
            <person name="Ma X."/>
            <person name="Swingle B."/>
        </authorList>
    </citation>
    <scope>NUCLEOTIDE SEQUENCE</scope>
    <source>
        <strain evidence="3">NY1588A</strain>
    </source>
</reference>
<evidence type="ECO:0000313" key="2">
    <source>
        <dbReference type="EMBL" id="AFI88540.1"/>
    </source>
</evidence>
<name>A0A0H3I3Y3_PECPM</name>
<dbReference type="GO" id="GO:0051607">
    <property type="term" value="P:defense response to virus"/>
    <property type="evidence" value="ECO:0007669"/>
    <property type="project" value="UniProtKB-KW"/>
</dbReference>
<evidence type="ECO:0000256" key="1">
    <source>
        <dbReference type="ARBA" id="ARBA00023118"/>
    </source>
</evidence>
<dbReference type="InterPro" id="IPR010147">
    <property type="entry name" value="CRISPR-assoc_prot_CasD"/>
</dbReference>
<proteinExistence type="predicted"/>
<evidence type="ECO:0000313" key="4">
    <source>
        <dbReference type="Proteomes" id="UP000008044"/>
    </source>
</evidence>
<reference evidence="5" key="3">
    <citation type="submission" date="2023-07" db="EMBL/GenBank/DDBJ databases">
        <title>Identification of Pectobacterium versatile causing blackleg of potato from New York State with a whole genome sequencing approach.</title>
        <authorList>
            <person name="Ma X."/>
            <person name="Swingle B."/>
        </authorList>
    </citation>
    <scope>NUCLEOTIDE SEQUENCE [LARGE SCALE GENOMIC DNA]</scope>
    <source>
        <strain evidence="5">NY1588A</strain>
    </source>
</reference>
<dbReference type="EMBL" id="CP003415">
    <property type="protein sequence ID" value="AFI88540.1"/>
    <property type="molecule type" value="Genomic_DNA"/>
</dbReference>
<dbReference type="Gene3D" id="3.30.70.2660">
    <property type="match status" value="1"/>
</dbReference>
<organism evidence="2 4">
    <name type="scientific">Pectobacterium parmentieri</name>
    <dbReference type="NCBI Taxonomy" id="1905730"/>
    <lineage>
        <taxon>Bacteria</taxon>
        <taxon>Pseudomonadati</taxon>
        <taxon>Pseudomonadota</taxon>
        <taxon>Gammaproteobacteria</taxon>
        <taxon>Enterobacterales</taxon>
        <taxon>Pectobacteriaceae</taxon>
        <taxon>Pectobacterium</taxon>
    </lineage>
</organism>
<evidence type="ECO:0000313" key="3">
    <source>
        <dbReference type="EMBL" id="MBI0555791.1"/>
    </source>
</evidence>
<dbReference type="eggNOG" id="ENOG502Z8QG">
    <property type="taxonomic scope" value="Bacteria"/>
</dbReference>
<dbReference type="RefSeq" id="WP_014698579.1">
    <property type="nucleotide sequence ID" value="NC_017845.1"/>
</dbReference>
<reference evidence="2 4" key="1">
    <citation type="journal article" date="2012" name="J. Bacteriol.">
        <title>Genome sequence of Pectobacterium sp. strain SCC3193.</title>
        <authorList>
            <person name="Koskinen J.P."/>
            <person name="Laine P."/>
            <person name="Niemi O."/>
            <person name="Nykyri J."/>
            <person name="Harjunpaa H."/>
            <person name="Auvinen P."/>
            <person name="Paulin L."/>
            <person name="Pirhonen M."/>
            <person name="Palva T."/>
            <person name="Holm L."/>
        </authorList>
    </citation>
    <scope>NUCLEOTIDE SEQUENCE [LARGE SCALE GENOMIC DNA]</scope>
    <source>
        <strain evidence="2 4">SCC3193</strain>
    </source>
</reference>
<dbReference type="Proteomes" id="UP001194579">
    <property type="component" value="Unassembled WGS sequence"/>
</dbReference>